<dbReference type="OrthoDB" id="9804559at2"/>
<sequence length="265" mass="28644">MLRSLWTAATGMVAQQFQMDTIANNLSNVNTTGFKKNRADFQDLVYQQQVLAGTPATAVSEIPTGVYFGAGTRVAATQKLFEMGSLQATGNKFDLAVTSEVGFFKILMPDGTFSYTRDGSFKIDARQQVVTSNGYLLEPPITLPPGAINNTLQVSEEGEVTVRVGDEIRPTKIGQIDLFRFVNPAGLQAIGNNLFKETMASGPEIQGTPGREGFGGLLQGFLEMSNVKIVEEMVSMIVAQRAYESNSKSITTSDSMLGTAISMKR</sequence>
<evidence type="ECO:0000313" key="11">
    <source>
        <dbReference type="EMBL" id="KAB2929877.1"/>
    </source>
</evidence>
<keyword evidence="11" id="KW-0282">Flagellum</keyword>
<evidence type="ECO:0000256" key="2">
    <source>
        <dbReference type="ARBA" id="ARBA00009677"/>
    </source>
</evidence>
<keyword evidence="11" id="KW-0966">Cell projection</keyword>
<dbReference type="Pfam" id="PF06429">
    <property type="entry name" value="Flg_bbr_C"/>
    <property type="match status" value="1"/>
</dbReference>
<comment type="similarity">
    <text evidence="2 7">Belongs to the flagella basal body rod proteins family.</text>
</comment>
<dbReference type="InterPro" id="IPR010930">
    <property type="entry name" value="Flg_bb/hook_C_dom"/>
</dbReference>
<dbReference type="Pfam" id="PF22692">
    <property type="entry name" value="LlgE_F_G_D1"/>
    <property type="match status" value="1"/>
</dbReference>
<dbReference type="InterPro" id="IPR019776">
    <property type="entry name" value="Flagellar_basal_body_rod_CS"/>
</dbReference>
<dbReference type="RefSeq" id="WP_002769113.1">
    <property type="nucleotide sequence ID" value="NZ_JQDG01000009.1"/>
</dbReference>
<dbReference type="GO" id="GO:0071978">
    <property type="term" value="P:bacterial-type flagellum-dependent swarming motility"/>
    <property type="evidence" value="ECO:0007669"/>
    <property type="project" value="TreeGrafter"/>
</dbReference>
<accession>A0A833GYA8</accession>
<feature type="domain" description="Flagellar basal body rod protein N-terminal" evidence="8">
    <location>
        <begin position="7"/>
        <end position="35"/>
    </location>
</feature>
<comment type="caution">
    <text evidence="11">The sequence shown here is derived from an EMBL/GenBank/DDBJ whole genome shotgun (WGS) entry which is preliminary data.</text>
</comment>
<dbReference type="AlphaFoldDB" id="A0A833GYA8"/>
<dbReference type="EMBL" id="WBUI01000025">
    <property type="protein sequence ID" value="KAB2929877.1"/>
    <property type="molecule type" value="Genomic_DNA"/>
</dbReference>
<gene>
    <name evidence="11" type="primary">flgG</name>
    <name evidence="11" type="ORF">F9K24_18430</name>
</gene>
<keyword evidence="4 7" id="KW-0975">Bacterial flagellum</keyword>
<evidence type="ECO:0000256" key="1">
    <source>
        <dbReference type="ARBA" id="ARBA00004117"/>
    </source>
</evidence>
<dbReference type="NCBIfam" id="TIGR03506">
    <property type="entry name" value="FlgEFG_subfam"/>
    <property type="match status" value="2"/>
</dbReference>
<feature type="domain" description="Flagellar basal-body/hook protein C-terminal" evidence="9">
    <location>
        <begin position="219"/>
        <end position="263"/>
    </location>
</feature>
<name>A0A833GYA8_9LEPT</name>
<protein>
    <recommendedName>
        <fullName evidence="3 6">Flagellar basal-body rod protein FlgG</fullName>
    </recommendedName>
</protein>
<dbReference type="GO" id="GO:0009426">
    <property type="term" value="C:bacterial-type flagellum basal body, distal rod"/>
    <property type="evidence" value="ECO:0007669"/>
    <property type="project" value="UniProtKB-UniRule"/>
</dbReference>
<dbReference type="InterPro" id="IPR012834">
    <property type="entry name" value="FlgG_G_neg"/>
</dbReference>
<evidence type="ECO:0000256" key="6">
    <source>
        <dbReference type="NCBIfam" id="TIGR02488"/>
    </source>
</evidence>
<comment type="subunit">
    <text evidence="5">The basal body constitutes a major portion of the flagellar organelle and consists of four rings (L,P,S, and M) mounted on a central rod. The rod consists of about 26 subunits of FlgG in the distal portion, and FlgB, FlgC and FlgF are thought to build up the proximal portion of the rod with about 6 subunits each.</text>
</comment>
<evidence type="ECO:0000256" key="3">
    <source>
        <dbReference type="ARBA" id="ARBA00017948"/>
    </source>
</evidence>
<dbReference type="Proteomes" id="UP000460298">
    <property type="component" value="Unassembled WGS sequence"/>
</dbReference>
<evidence type="ECO:0000256" key="5">
    <source>
        <dbReference type="ARBA" id="ARBA00025933"/>
    </source>
</evidence>
<evidence type="ECO:0000259" key="10">
    <source>
        <dbReference type="Pfam" id="PF22692"/>
    </source>
</evidence>
<dbReference type="InterPro" id="IPR053967">
    <property type="entry name" value="LlgE_F_G-like_D1"/>
</dbReference>
<evidence type="ECO:0000259" key="9">
    <source>
        <dbReference type="Pfam" id="PF06429"/>
    </source>
</evidence>
<proteinExistence type="inferred from homology"/>
<dbReference type="PANTHER" id="PTHR30435:SF19">
    <property type="entry name" value="FLAGELLAR BASAL-BODY ROD PROTEIN FLGG"/>
    <property type="match status" value="1"/>
</dbReference>
<evidence type="ECO:0000256" key="7">
    <source>
        <dbReference type="RuleBase" id="RU362116"/>
    </source>
</evidence>
<evidence type="ECO:0000313" key="12">
    <source>
        <dbReference type="Proteomes" id="UP000460298"/>
    </source>
</evidence>
<comment type="subcellular location">
    <subcellularLocation>
        <location evidence="1 7">Bacterial flagellum basal body</location>
    </subcellularLocation>
</comment>
<dbReference type="NCBIfam" id="NF009456">
    <property type="entry name" value="PRK12816.1"/>
    <property type="match status" value="1"/>
</dbReference>
<dbReference type="InterPro" id="IPR037925">
    <property type="entry name" value="FlgE/F/G-like"/>
</dbReference>
<keyword evidence="11" id="KW-0969">Cilium</keyword>
<dbReference type="PANTHER" id="PTHR30435">
    <property type="entry name" value="FLAGELLAR PROTEIN"/>
    <property type="match status" value="1"/>
</dbReference>
<feature type="domain" description="Flagellar hook protein FlgE/F/G-like D1" evidence="10">
    <location>
        <begin position="102"/>
        <end position="162"/>
    </location>
</feature>
<organism evidence="11 12">
    <name type="scientific">Leptonema illini</name>
    <dbReference type="NCBI Taxonomy" id="183"/>
    <lineage>
        <taxon>Bacteria</taxon>
        <taxon>Pseudomonadati</taxon>
        <taxon>Spirochaetota</taxon>
        <taxon>Spirochaetia</taxon>
        <taxon>Leptospirales</taxon>
        <taxon>Leptospiraceae</taxon>
        <taxon>Leptonema</taxon>
    </lineage>
</organism>
<dbReference type="NCBIfam" id="TIGR02488">
    <property type="entry name" value="flgG_G_neg"/>
    <property type="match status" value="1"/>
</dbReference>
<dbReference type="Pfam" id="PF00460">
    <property type="entry name" value="Flg_bb_rod"/>
    <property type="match status" value="1"/>
</dbReference>
<reference evidence="11 12" key="1">
    <citation type="submission" date="2019-10" db="EMBL/GenBank/DDBJ databases">
        <title>Extracellular Electron Transfer in a Candidatus Methanoperedens spp. Enrichment Culture.</title>
        <authorList>
            <person name="Berger S."/>
            <person name="Rangel Shaw D."/>
            <person name="Berben T."/>
            <person name="In 'T Zandt M."/>
            <person name="Frank J."/>
            <person name="Reimann J."/>
            <person name="Jetten M.S.M."/>
            <person name="Welte C.U."/>
        </authorList>
    </citation>
    <scope>NUCLEOTIDE SEQUENCE [LARGE SCALE GENOMIC DNA]</scope>
    <source>
        <strain evidence="11">SB12</strain>
    </source>
</reference>
<evidence type="ECO:0000256" key="4">
    <source>
        <dbReference type="ARBA" id="ARBA00023143"/>
    </source>
</evidence>
<dbReference type="InterPro" id="IPR020013">
    <property type="entry name" value="Flagellar_FlgE/F/G"/>
</dbReference>
<dbReference type="InterPro" id="IPR001444">
    <property type="entry name" value="Flag_bb_rod_N"/>
</dbReference>
<dbReference type="SUPFAM" id="SSF117143">
    <property type="entry name" value="Flagellar hook protein flgE"/>
    <property type="match status" value="1"/>
</dbReference>
<evidence type="ECO:0000259" key="8">
    <source>
        <dbReference type="Pfam" id="PF00460"/>
    </source>
</evidence>
<dbReference type="PROSITE" id="PS00588">
    <property type="entry name" value="FLAGELLA_BB_ROD"/>
    <property type="match status" value="1"/>
</dbReference>